<dbReference type="Gene3D" id="1.10.238.10">
    <property type="entry name" value="EF-hand"/>
    <property type="match status" value="1"/>
</dbReference>
<keyword evidence="3 6" id="KW-1133">Transmembrane helix</keyword>
<dbReference type="GO" id="GO:0005216">
    <property type="term" value="F:monoatomic ion channel activity"/>
    <property type="evidence" value="ECO:0007669"/>
    <property type="project" value="InterPro"/>
</dbReference>
<dbReference type="SMART" id="SM00054">
    <property type="entry name" value="EFh"/>
    <property type="match status" value="2"/>
</dbReference>
<dbReference type="AlphaFoldDB" id="A0A7S2J4Q1"/>
<comment type="subcellular location">
    <subcellularLocation>
        <location evidence="1">Membrane</location>
        <topology evidence="1">Multi-pass membrane protein</topology>
    </subcellularLocation>
</comment>
<evidence type="ECO:0000256" key="2">
    <source>
        <dbReference type="ARBA" id="ARBA00022692"/>
    </source>
</evidence>
<keyword evidence="2 6" id="KW-0812">Transmembrane</keyword>
<feature type="transmembrane region" description="Helical" evidence="6">
    <location>
        <begin position="7"/>
        <end position="31"/>
    </location>
</feature>
<dbReference type="Pfam" id="PF00036">
    <property type="entry name" value="EF-hand_1"/>
    <property type="match status" value="1"/>
</dbReference>
<dbReference type="EMBL" id="HBGW01022738">
    <property type="protein sequence ID" value="CAD9536660.1"/>
    <property type="molecule type" value="Transcribed_RNA"/>
</dbReference>
<sequence>MIDAGPVLVWVVVMIILEVYIAALLMTSLVGHDCHTVYSDWNECMEFFGDMGSSMFSLFQVMTLDSWAMPIAKPLVKEKPYMMGFIVVFLYSTTFGTMNLVVGVLVDHIMRATQEDALKMEKAKERAQKHELGVLKKIFQEADTTGDGTVDITEFMEVCASKDVQAHFQVLDIPVGRRRLAKRVFEVLDAEGTGQMSIVQFIDRVKQLKAEGKGLSKDQTLLLMDVRHLSRRLQKLAKHIIPEEGAEDARASMAITPGHSPALPKAAKFPAQAQNEPSAMEQRLGALITSGLEALGERVQTVESSVARLSEQMGGLTKAQPAQSVAARTAPSFSSVGDSQPPRRAHEKPVDVMICFQPARREPPTMIPAVPQGE</sequence>
<evidence type="ECO:0000256" key="6">
    <source>
        <dbReference type="SAM" id="Phobius"/>
    </source>
</evidence>
<dbReference type="GO" id="GO:0016020">
    <property type="term" value="C:membrane"/>
    <property type="evidence" value="ECO:0007669"/>
    <property type="project" value="UniProtKB-SubCell"/>
</dbReference>
<feature type="region of interest" description="Disordered" evidence="5">
    <location>
        <begin position="315"/>
        <end position="347"/>
    </location>
</feature>
<dbReference type="InterPro" id="IPR005821">
    <property type="entry name" value="Ion_trans_dom"/>
</dbReference>
<evidence type="ECO:0000256" key="5">
    <source>
        <dbReference type="SAM" id="MobiDB-lite"/>
    </source>
</evidence>
<organism evidence="8">
    <name type="scientific">Zooxanthella nutricula</name>
    <dbReference type="NCBI Taxonomy" id="1333877"/>
    <lineage>
        <taxon>Eukaryota</taxon>
        <taxon>Sar</taxon>
        <taxon>Alveolata</taxon>
        <taxon>Dinophyceae</taxon>
        <taxon>Peridiniales</taxon>
        <taxon>Peridiniales incertae sedis</taxon>
        <taxon>Zooxanthella</taxon>
    </lineage>
</organism>
<evidence type="ECO:0000256" key="1">
    <source>
        <dbReference type="ARBA" id="ARBA00004141"/>
    </source>
</evidence>
<dbReference type="InterPro" id="IPR002048">
    <property type="entry name" value="EF_hand_dom"/>
</dbReference>
<keyword evidence="4 6" id="KW-0472">Membrane</keyword>
<feature type="transmembrane region" description="Helical" evidence="6">
    <location>
        <begin position="81"/>
        <end position="106"/>
    </location>
</feature>
<dbReference type="PROSITE" id="PS50222">
    <property type="entry name" value="EF_HAND_2"/>
    <property type="match status" value="1"/>
</dbReference>
<accession>A0A7S2J4Q1</accession>
<evidence type="ECO:0000313" key="8">
    <source>
        <dbReference type="EMBL" id="CAD9536660.1"/>
    </source>
</evidence>
<reference evidence="8" key="1">
    <citation type="submission" date="2021-01" db="EMBL/GenBank/DDBJ databases">
        <authorList>
            <person name="Corre E."/>
            <person name="Pelletier E."/>
            <person name="Niang G."/>
            <person name="Scheremetjew M."/>
            <person name="Finn R."/>
            <person name="Kale V."/>
            <person name="Holt S."/>
            <person name="Cochrane G."/>
            <person name="Meng A."/>
            <person name="Brown T."/>
            <person name="Cohen L."/>
        </authorList>
    </citation>
    <scope>NUCLEOTIDE SEQUENCE</scope>
    <source>
        <strain evidence="8">RCC3387</strain>
    </source>
</reference>
<evidence type="ECO:0000256" key="4">
    <source>
        <dbReference type="ARBA" id="ARBA00023136"/>
    </source>
</evidence>
<feature type="domain" description="EF-hand" evidence="7">
    <location>
        <begin position="130"/>
        <end position="165"/>
    </location>
</feature>
<evidence type="ECO:0000259" key="7">
    <source>
        <dbReference type="PROSITE" id="PS50222"/>
    </source>
</evidence>
<dbReference type="InterPro" id="IPR011992">
    <property type="entry name" value="EF-hand-dom_pair"/>
</dbReference>
<dbReference type="Pfam" id="PF00520">
    <property type="entry name" value="Ion_trans"/>
    <property type="match status" value="1"/>
</dbReference>
<protein>
    <recommendedName>
        <fullName evidence="7">EF-hand domain-containing protein</fullName>
    </recommendedName>
</protein>
<dbReference type="SUPFAM" id="SSF47473">
    <property type="entry name" value="EF-hand"/>
    <property type="match status" value="1"/>
</dbReference>
<evidence type="ECO:0000256" key="3">
    <source>
        <dbReference type="ARBA" id="ARBA00022989"/>
    </source>
</evidence>
<dbReference type="Gene3D" id="1.10.287.70">
    <property type="match status" value="1"/>
</dbReference>
<name>A0A7S2J4Q1_9DINO</name>
<proteinExistence type="predicted"/>
<dbReference type="GO" id="GO:0005509">
    <property type="term" value="F:calcium ion binding"/>
    <property type="evidence" value="ECO:0007669"/>
    <property type="project" value="InterPro"/>
</dbReference>
<gene>
    <name evidence="8" type="ORF">BRAN1462_LOCUS14427</name>
</gene>